<reference evidence="1 2" key="1">
    <citation type="submission" date="2014-07" db="EMBL/GenBank/DDBJ databases">
        <title>Epilithonimonas lactis LMG 22401 Genome.</title>
        <authorList>
            <person name="Pipes S.E."/>
            <person name="Stropko S.J."/>
        </authorList>
    </citation>
    <scope>NUCLEOTIDE SEQUENCE [LARGE SCALE GENOMIC DNA]</scope>
    <source>
        <strain evidence="1 2">LMG 24401</strain>
    </source>
</reference>
<sequence>MNKISEIVSTFFAYLKRPDLYPELRRKIWKNIFNRSSGLRGKEEAEKWCKSIAISEKDFIEKVLNTTFVPFEKLFPQEFASALQAQAKAPVKMGGAGSLSVIYYINEFANAQRSIETGVAYGWSSFAALASLVHRNGTLYSSDMPYILQNQSEDFVGCVIPEKYKKNWDLYRYADKESLPKIFEKSNSFDVVHYDSDKTYDGRLWAYNLLWSKLKSGGIFMSDDVGDNAAFKDYCEKNKRKPHIIEFDGKYAGVIIKD</sequence>
<dbReference type="InterPro" id="IPR029063">
    <property type="entry name" value="SAM-dependent_MTases_sf"/>
</dbReference>
<protein>
    <submittedName>
        <fullName evidence="1">Methyltransferase</fullName>
    </submittedName>
</protein>
<dbReference type="Proteomes" id="UP000028623">
    <property type="component" value="Unassembled WGS sequence"/>
</dbReference>
<dbReference type="GO" id="GO:0032259">
    <property type="term" value="P:methylation"/>
    <property type="evidence" value="ECO:0007669"/>
    <property type="project" value="UniProtKB-KW"/>
</dbReference>
<keyword evidence="1" id="KW-0808">Transferase</keyword>
<dbReference type="OrthoDB" id="1267547at2"/>
<dbReference type="Pfam" id="PF13578">
    <property type="entry name" value="Methyltransf_24"/>
    <property type="match status" value="1"/>
</dbReference>
<evidence type="ECO:0000313" key="1">
    <source>
        <dbReference type="EMBL" id="KFC23541.1"/>
    </source>
</evidence>
<dbReference type="AlphaFoldDB" id="A0A085BM46"/>
<dbReference type="RefSeq" id="WP_034973418.1">
    <property type="nucleotide sequence ID" value="NZ_FOFI01000002.1"/>
</dbReference>
<dbReference type="SUPFAM" id="SSF53335">
    <property type="entry name" value="S-adenosyl-L-methionine-dependent methyltransferases"/>
    <property type="match status" value="1"/>
</dbReference>
<proteinExistence type="predicted"/>
<accession>A0A085BM46</accession>
<keyword evidence="2" id="KW-1185">Reference proteome</keyword>
<organism evidence="1 2">
    <name type="scientific">Epilithonimonas lactis</name>
    <dbReference type="NCBI Taxonomy" id="421072"/>
    <lineage>
        <taxon>Bacteria</taxon>
        <taxon>Pseudomonadati</taxon>
        <taxon>Bacteroidota</taxon>
        <taxon>Flavobacteriia</taxon>
        <taxon>Flavobacteriales</taxon>
        <taxon>Weeksellaceae</taxon>
        <taxon>Chryseobacterium group</taxon>
        <taxon>Epilithonimonas</taxon>
    </lineage>
</organism>
<gene>
    <name evidence="1" type="ORF">IO89_02875</name>
</gene>
<name>A0A085BM46_9FLAO</name>
<dbReference type="EMBL" id="JPLY01000001">
    <property type="protein sequence ID" value="KFC23541.1"/>
    <property type="molecule type" value="Genomic_DNA"/>
</dbReference>
<keyword evidence="1" id="KW-0489">Methyltransferase</keyword>
<evidence type="ECO:0000313" key="2">
    <source>
        <dbReference type="Proteomes" id="UP000028623"/>
    </source>
</evidence>
<dbReference type="eggNOG" id="COG4122">
    <property type="taxonomic scope" value="Bacteria"/>
</dbReference>
<dbReference type="STRING" id="421072.SAMN04488097_1541"/>
<dbReference type="GO" id="GO:0008168">
    <property type="term" value="F:methyltransferase activity"/>
    <property type="evidence" value="ECO:0007669"/>
    <property type="project" value="UniProtKB-KW"/>
</dbReference>
<comment type="caution">
    <text evidence="1">The sequence shown here is derived from an EMBL/GenBank/DDBJ whole genome shotgun (WGS) entry which is preliminary data.</text>
</comment>
<dbReference type="Gene3D" id="3.40.50.150">
    <property type="entry name" value="Vaccinia Virus protein VP39"/>
    <property type="match status" value="1"/>
</dbReference>